<dbReference type="Pfam" id="PF04244">
    <property type="entry name" value="DPRP"/>
    <property type="match status" value="1"/>
</dbReference>
<dbReference type="Gene3D" id="3.40.50.620">
    <property type="entry name" value="HUPs"/>
    <property type="match status" value="1"/>
</dbReference>
<evidence type="ECO:0000256" key="1">
    <source>
        <dbReference type="SAM" id="MobiDB-lite"/>
    </source>
</evidence>
<comment type="caution">
    <text evidence="2">The sequence shown here is derived from an EMBL/GenBank/DDBJ whole genome shotgun (WGS) entry which is preliminary data.</text>
</comment>
<accession>A0ABQ2BYW6</accession>
<dbReference type="Gene3D" id="1.10.10.1710">
    <property type="entry name" value="Deoxyribodipyrimidine photolyase-related"/>
    <property type="match status" value="1"/>
</dbReference>
<feature type="region of interest" description="Disordered" evidence="1">
    <location>
        <begin position="168"/>
        <end position="197"/>
    </location>
</feature>
<evidence type="ECO:0000313" key="2">
    <source>
        <dbReference type="EMBL" id="GGI57709.1"/>
    </source>
</evidence>
<organism evidence="2 3">
    <name type="scientific">Winogradskyella haliclonae</name>
    <dbReference type="NCBI Taxonomy" id="2048558"/>
    <lineage>
        <taxon>Bacteria</taxon>
        <taxon>Pseudomonadati</taxon>
        <taxon>Bacteroidota</taxon>
        <taxon>Flavobacteriia</taxon>
        <taxon>Flavobacteriales</taxon>
        <taxon>Flavobacteriaceae</taxon>
        <taxon>Winogradskyella</taxon>
    </lineage>
</organism>
<dbReference type="EMBL" id="BMDQ01000002">
    <property type="protein sequence ID" value="GGI57709.1"/>
    <property type="molecule type" value="Genomic_DNA"/>
</dbReference>
<dbReference type="InterPro" id="IPR052551">
    <property type="entry name" value="UV-DNA_repair_photolyase"/>
</dbReference>
<dbReference type="InterPro" id="IPR007357">
    <property type="entry name" value="PhrB-like"/>
</dbReference>
<dbReference type="PANTHER" id="PTHR38657">
    <property type="entry name" value="SLR1343 PROTEIN"/>
    <property type="match status" value="1"/>
</dbReference>
<dbReference type="InterPro" id="IPR036134">
    <property type="entry name" value="Crypto/Photolyase_FAD-like_sf"/>
</dbReference>
<dbReference type="SUPFAM" id="SSF48173">
    <property type="entry name" value="Cryptochrome/photolyase FAD-binding domain"/>
    <property type="match status" value="1"/>
</dbReference>
<protein>
    <submittedName>
        <fullName evidence="2">Cryptochrome/photolyase family protein</fullName>
    </submittedName>
</protein>
<dbReference type="Proteomes" id="UP000624701">
    <property type="component" value="Unassembled WGS sequence"/>
</dbReference>
<evidence type="ECO:0000313" key="3">
    <source>
        <dbReference type="Proteomes" id="UP000624701"/>
    </source>
</evidence>
<dbReference type="Gene3D" id="1.25.40.80">
    <property type="match status" value="1"/>
</dbReference>
<dbReference type="InterPro" id="IPR014729">
    <property type="entry name" value="Rossmann-like_a/b/a_fold"/>
</dbReference>
<reference evidence="3" key="1">
    <citation type="journal article" date="2019" name="Int. J. Syst. Evol. Microbiol.">
        <title>The Global Catalogue of Microorganisms (GCM) 10K type strain sequencing project: providing services to taxonomists for standard genome sequencing and annotation.</title>
        <authorList>
            <consortium name="The Broad Institute Genomics Platform"/>
            <consortium name="The Broad Institute Genome Sequencing Center for Infectious Disease"/>
            <person name="Wu L."/>
            <person name="Ma J."/>
        </authorList>
    </citation>
    <scope>NUCLEOTIDE SEQUENCE [LARGE SCALE GENOMIC DNA]</scope>
    <source>
        <strain evidence="3">CCM 8681</strain>
    </source>
</reference>
<keyword evidence="3" id="KW-1185">Reference proteome</keyword>
<dbReference type="RefSeq" id="WP_229719684.1">
    <property type="nucleotide sequence ID" value="NZ_BMDQ01000002.1"/>
</dbReference>
<sequence length="504" mass="59490">MVTTQSILEMNIKDIHIVFPHQLFKTTAVLERVDTIYLVEEYLFFNQYKFHKQKIAFHRASMKAYADHLKSKRKTVKYIEATDEKSDVRKLLPYLKEKGTRLMHIIDPTDNWLEKHINNASGGIEIIWHNNPLFINSKCDLSVFFKPTKKKFFQTSFYKNERKNRNILMNGDSPEGGKLTFDSENRKKYPKDKTPPNIQFPDKTDYHKDAENYVLDNFPNNYGDLNDFVVYPIDFKSAEAWLKQFLDYRFHEFGVYEDAIVKEEHFLNHSLLSPLINVGLLHPMEVIDKAISYAYANGVPLNSTEGFVRQILGWREFIRGVYEAKGTEERTKNFWNFNRKIPKSFYKGSTGIQPIDDVIKKVNKTAYAHHIERLMILGNFMVLCEFNPDDVYQWFMELFIDAYDWVMVPNVYGMSLFADGGLMSTKPYISSSNYIMKMSNYAKGEWQKTWDGLFWTFMDKHRDFFLSNSRLGMLIRTFDKMKIETKEAHINNARIFFETLDNDN</sequence>
<dbReference type="PANTHER" id="PTHR38657:SF1">
    <property type="entry name" value="SLR1343 PROTEIN"/>
    <property type="match status" value="1"/>
</dbReference>
<dbReference type="Gene3D" id="1.10.579.10">
    <property type="entry name" value="DNA Cyclobutane Dipyrimidine Photolyase, subunit A, domain 3"/>
    <property type="match status" value="1"/>
</dbReference>
<gene>
    <name evidence="2" type="ORF">GCM10011444_20180</name>
</gene>
<name>A0ABQ2BYW6_9FLAO</name>
<feature type="compositionally biased region" description="Basic and acidic residues" evidence="1">
    <location>
        <begin position="181"/>
        <end position="194"/>
    </location>
</feature>
<proteinExistence type="predicted"/>